<sequence>MLHIKSLDEGLEIFKALGSEVRIEIIKILLENHGMNMNELASRLNITNGALTSHIKKLEDCGLINVSSESRGHGNQKKCSVHLDKILIDMDSQEDFKNVYQTDLKVGHFSDYKVYPTCGLASNTAIIGEVDDTRYFAHPDRYNADILWFTRGYVEYVIPNFIPFEQKIDQITISLELCSEAPGVNDVWPSDISFILNDKKVAMWTSPGDFGNVGGIFTPDWWYPNWNQYGLLKILVINKKGTFIDGLQVSDVSTKDFNLDYRSTMKLKLEVEDDAKHVGGLTIFGKTFGNYNQDISVRINYSPIIVPEAAKQEAVKAALENETNEV</sequence>
<keyword evidence="6" id="KW-1185">Reference proteome</keyword>
<protein>
    <submittedName>
        <fullName evidence="5">Winged helix-turn-helix transcriptional regulator</fullName>
    </submittedName>
</protein>
<dbReference type="InterPro" id="IPR001845">
    <property type="entry name" value="HTH_ArsR_DNA-bd_dom"/>
</dbReference>
<accession>A0ABZ3ETW5</accession>
<evidence type="ECO:0000256" key="3">
    <source>
        <dbReference type="ARBA" id="ARBA00023163"/>
    </source>
</evidence>
<dbReference type="InterPro" id="IPR011991">
    <property type="entry name" value="ArsR-like_HTH"/>
</dbReference>
<dbReference type="Gene3D" id="1.10.10.10">
    <property type="entry name" value="Winged helix-like DNA-binding domain superfamily/Winged helix DNA-binding domain"/>
    <property type="match status" value="1"/>
</dbReference>
<evidence type="ECO:0000256" key="1">
    <source>
        <dbReference type="ARBA" id="ARBA00023015"/>
    </source>
</evidence>
<evidence type="ECO:0000256" key="2">
    <source>
        <dbReference type="ARBA" id="ARBA00023125"/>
    </source>
</evidence>
<feature type="domain" description="HTH arsR-type" evidence="4">
    <location>
        <begin position="2"/>
        <end position="98"/>
    </location>
</feature>
<name>A0ABZ3ETW5_9FIRM</name>
<dbReference type="InterPro" id="IPR036390">
    <property type="entry name" value="WH_DNA-bd_sf"/>
</dbReference>
<keyword evidence="1" id="KW-0805">Transcription regulation</keyword>
<dbReference type="EMBL" id="CP146256">
    <property type="protein sequence ID" value="XAH73661.1"/>
    <property type="molecule type" value="Genomic_DNA"/>
</dbReference>
<evidence type="ECO:0000313" key="5">
    <source>
        <dbReference type="EMBL" id="XAH73661.1"/>
    </source>
</evidence>
<proteinExistence type="predicted"/>
<reference evidence="5 6" key="1">
    <citation type="submission" date="2024-02" db="EMBL/GenBank/DDBJ databases">
        <title>Bacterial strain from lacustrine sediment.</title>
        <authorList>
            <person name="Petit C."/>
            <person name="Fadhlaoui K."/>
        </authorList>
    </citation>
    <scope>NUCLEOTIDE SEQUENCE [LARGE SCALE GENOMIC DNA]</scope>
    <source>
        <strain evidence="5 6">IPX-CK</strain>
    </source>
</reference>
<dbReference type="Proteomes" id="UP001451571">
    <property type="component" value="Chromosome"/>
</dbReference>
<organism evidence="5 6">
    <name type="scientific">Kineothrix sedimenti</name>
    <dbReference type="NCBI Taxonomy" id="3123317"/>
    <lineage>
        <taxon>Bacteria</taxon>
        <taxon>Bacillati</taxon>
        <taxon>Bacillota</taxon>
        <taxon>Clostridia</taxon>
        <taxon>Lachnospirales</taxon>
        <taxon>Lachnospiraceae</taxon>
        <taxon>Kineothrix</taxon>
    </lineage>
</organism>
<dbReference type="PROSITE" id="PS50987">
    <property type="entry name" value="HTH_ARSR_2"/>
    <property type="match status" value="1"/>
</dbReference>
<dbReference type="SMART" id="SM00418">
    <property type="entry name" value="HTH_ARSR"/>
    <property type="match status" value="1"/>
</dbReference>
<dbReference type="PANTHER" id="PTHR33154:SF38">
    <property type="entry name" value="HTH ARSR-TYPE DOMAIN-CONTAINING PROTEIN"/>
    <property type="match status" value="1"/>
</dbReference>
<dbReference type="InterPro" id="IPR051081">
    <property type="entry name" value="HTH_MetalResp_TranReg"/>
</dbReference>
<evidence type="ECO:0000259" key="4">
    <source>
        <dbReference type="PROSITE" id="PS50987"/>
    </source>
</evidence>
<dbReference type="PANTHER" id="PTHR33154">
    <property type="entry name" value="TRANSCRIPTIONAL REGULATOR, ARSR FAMILY"/>
    <property type="match status" value="1"/>
</dbReference>
<keyword evidence="2" id="KW-0238">DNA-binding</keyword>
<dbReference type="RefSeq" id="WP_342757265.1">
    <property type="nucleotide sequence ID" value="NZ_CP146256.1"/>
</dbReference>
<keyword evidence="3" id="KW-0804">Transcription</keyword>
<dbReference type="CDD" id="cd00090">
    <property type="entry name" value="HTH_ARSR"/>
    <property type="match status" value="1"/>
</dbReference>
<gene>
    <name evidence="5" type="ORF">V6984_19505</name>
</gene>
<dbReference type="InterPro" id="IPR036388">
    <property type="entry name" value="WH-like_DNA-bd_sf"/>
</dbReference>
<dbReference type="Pfam" id="PF13412">
    <property type="entry name" value="HTH_24"/>
    <property type="match status" value="1"/>
</dbReference>
<dbReference type="SUPFAM" id="SSF46785">
    <property type="entry name" value="Winged helix' DNA-binding domain"/>
    <property type="match status" value="1"/>
</dbReference>
<evidence type="ECO:0000313" key="6">
    <source>
        <dbReference type="Proteomes" id="UP001451571"/>
    </source>
</evidence>